<dbReference type="SUPFAM" id="SSF160424">
    <property type="entry name" value="BH3703-like"/>
    <property type="match status" value="1"/>
</dbReference>
<keyword evidence="2" id="KW-1185">Reference proteome</keyword>
<dbReference type="AlphaFoldDB" id="A0AA97M0E8"/>
<dbReference type="KEGG" id="thao:NI17_009330"/>
<gene>
    <name evidence="1" type="ORF">NI17_009330</name>
</gene>
<sequence length="149" mass="17599">MTEDRMRPEEQEEYLRRMALSLLGATVGEWRELNFYYRGIVDISTARFEVVRKDGSRERISPPEEACEVMDDLRVNMLIPGKGTWYSSSFVLEYPNYYHISYDYDNEPEFAFSPSSASYALDLQYFPRDEEHIPDWLRQKLREAESGQG</sequence>
<dbReference type="EMBL" id="CP063196">
    <property type="protein sequence ID" value="UOE21306.1"/>
    <property type="molecule type" value="Genomic_DNA"/>
</dbReference>
<proteinExistence type="predicted"/>
<evidence type="ECO:0000313" key="1">
    <source>
        <dbReference type="EMBL" id="UOE21306.1"/>
    </source>
</evidence>
<reference evidence="1" key="1">
    <citation type="submission" date="2020-10" db="EMBL/GenBank/DDBJ databases">
        <title>De novo genome project of the cellulose decomposer Thermobifida halotolerans type strain.</title>
        <authorList>
            <person name="Nagy I."/>
            <person name="Horvath B."/>
            <person name="Kukolya J."/>
            <person name="Nagy I."/>
            <person name="Orsini M."/>
        </authorList>
    </citation>
    <scope>NUCLEOTIDE SEQUENCE</scope>
    <source>
        <strain evidence="1">DSM 44931</strain>
    </source>
</reference>
<protein>
    <submittedName>
        <fullName evidence="1">Uncharacterized protein</fullName>
    </submittedName>
</protein>
<dbReference type="Proteomes" id="UP000265719">
    <property type="component" value="Chromosome"/>
</dbReference>
<dbReference type="InterPro" id="IPR036170">
    <property type="entry name" value="YezG-like_sf"/>
</dbReference>
<evidence type="ECO:0000313" key="2">
    <source>
        <dbReference type="Proteomes" id="UP000265719"/>
    </source>
</evidence>
<dbReference type="RefSeq" id="WP_119268097.1">
    <property type="nucleotide sequence ID" value="NZ_CP063196.1"/>
</dbReference>
<organism evidence="1 2">
    <name type="scientific">Thermobifida halotolerans</name>
    <dbReference type="NCBI Taxonomy" id="483545"/>
    <lineage>
        <taxon>Bacteria</taxon>
        <taxon>Bacillati</taxon>
        <taxon>Actinomycetota</taxon>
        <taxon>Actinomycetes</taxon>
        <taxon>Streptosporangiales</taxon>
        <taxon>Nocardiopsidaceae</taxon>
        <taxon>Thermobifida</taxon>
    </lineage>
</organism>
<name>A0AA97M0E8_9ACTN</name>
<accession>A0AA97M0E8</accession>